<name>A0AAV5U8I3_9BILA</name>
<evidence type="ECO:0000313" key="3">
    <source>
        <dbReference type="EMBL" id="GMT02867.1"/>
    </source>
</evidence>
<dbReference type="InterPro" id="IPR035445">
    <property type="entry name" value="GYF-like_dom_sf"/>
</dbReference>
<organism evidence="3 4">
    <name type="scientific">Pristionchus entomophagus</name>
    <dbReference type="NCBI Taxonomy" id="358040"/>
    <lineage>
        <taxon>Eukaryota</taxon>
        <taxon>Metazoa</taxon>
        <taxon>Ecdysozoa</taxon>
        <taxon>Nematoda</taxon>
        <taxon>Chromadorea</taxon>
        <taxon>Rhabditida</taxon>
        <taxon>Rhabditina</taxon>
        <taxon>Diplogasteromorpha</taxon>
        <taxon>Diplogasteroidea</taxon>
        <taxon>Neodiplogasteridae</taxon>
        <taxon>Pristionchus</taxon>
    </lineage>
</organism>
<evidence type="ECO:0000313" key="4">
    <source>
        <dbReference type="Proteomes" id="UP001432027"/>
    </source>
</evidence>
<dbReference type="Proteomes" id="UP001432027">
    <property type="component" value="Unassembled WGS sequence"/>
</dbReference>
<dbReference type="PROSITE" id="PS50829">
    <property type="entry name" value="GYF"/>
    <property type="match status" value="1"/>
</dbReference>
<dbReference type="AlphaFoldDB" id="A0AAV5U8I3"/>
<feature type="non-terminal residue" evidence="3">
    <location>
        <position position="1"/>
    </location>
</feature>
<protein>
    <recommendedName>
        <fullName evidence="2">GYF domain-containing protein</fullName>
    </recommendedName>
</protein>
<feature type="domain" description="GYF" evidence="2">
    <location>
        <begin position="3"/>
        <end position="58"/>
    </location>
</feature>
<proteinExistence type="predicted"/>
<dbReference type="EMBL" id="BTSX01000006">
    <property type="protein sequence ID" value="GMT02867.1"/>
    <property type="molecule type" value="Genomic_DNA"/>
</dbReference>
<dbReference type="SUPFAM" id="SSF55277">
    <property type="entry name" value="GYF domain"/>
    <property type="match status" value="1"/>
</dbReference>
<sequence length="264" mass="31041">SRMEKIFFRDKQNALKGPFTESQVQEWYREKWFDSCVPFYFTKNDEKPTDGVHTMSLGELQSRYGIGCPFARATEDSETVNKRKEQLEGLEKKVESMKKECAQMEDMEKRLTTMEENLKNLEESPSKDDPNSEEEESEEEQVHLHGEMLRIYQELKEQSSSSETKKKKEKKKPAKMPPSTEEEYVPNWIRHFMKFFLDGYEALATNTDPESYWENPREMRIVQVRLGHVLADPPSKAILLRELKKAVSEKEYLYCAPCSQVLQN</sequence>
<comment type="caution">
    <text evidence="3">The sequence shown here is derived from an EMBL/GenBank/DDBJ whole genome shotgun (WGS) entry which is preliminary data.</text>
</comment>
<feature type="compositionally biased region" description="Basic residues" evidence="1">
    <location>
        <begin position="165"/>
        <end position="174"/>
    </location>
</feature>
<dbReference type="Gene3D" id="3.30.1490.40">
    <property type="match status" value="1"/>
</dbReference>
<evidence type="ECO:0000259" key="2">
    <source>
        <dbReference type="PROSITE" id="PS50829"/>
    </source>
</evidence>
<gene>
    <name evidence="3" type="ORF">PENTCL1PPCAC_25041</name>
</gene>
<reference evidence="3" key="1">
    <citation type="submission" date="2023-10" db="EMBL/GenBank/DDBJ databases">
        <title>Genome assembly of Pristionchus species.</title>
        <authorList>
            <person name="Yoshida K."/>
            <person name="Sommer R.J."/>
        </authorList>
    </citation>
    <scope>NUCLEOTIDE SEQUENCE</scope>
    <source>
        <strain evidence="3">RS0144</strain>
    </source>
</reference>
<feature type="compositionally biased region" description="Basic and acidic residues" evidence="1">
    <location>
        <begin position="140"/>
        <end position="157"/>
    </location>
</feature>
<feature type="compositionally biased region" description="Basic and acidic residues" evidence="1">
    <location>
        <begin position="119"/>
        <end position="130"/>
    </location>
</feature>
<accession>A0AAV5U8I3</accession>
<feature type="region of interest" description="Disordered" evidence="1">
    <location>
        <begin position="119"/>
        <end position="181"/>
    </location>
</feature>
<dbReference type="InterPro" id="IPR003169">
    <property type="entry name" value="GYF"/>
</dbReference>
<evidence type="ECO:0000256" key="1">
    <source>
        <dbReference type="SAM" id="MobiDB-lite"/>
    </source>
</evidence>
<keyword evidence="4" id="KW-1185">Reference proteome</keyword>